<gene>
    <name evidence="1" type="ORF">J2853_007538</name>
</gene>
<accession>A0ABT9QNH7</accession>
<dbReference type="RefSeq" id="WP_307565557.1">
    <property type="nucleotide sequence ID" value="NZ_JAUSQU010000001.1"/>
</dbReference>
<protein>
    <submittedName>
        <fullName evidence="1">Uncharacterized protein</fullName>
    </submittedName>
</protein>
<dbReference type="EMBL" id="JAUSQU010000001">
    <property type="protein sequence ID" value="MDP9848327.1"/>
    <property type="molecule type" value="Genomic_DNA"/>
</dbReference>
<evidence type="ECO:0000313" key="1">
    <source>
        <dbReference type="EMBL" id="MDP9848327.1"/>
    </source>
</evidence>
<sequence>MQENHDFGDRKLCDFLLWLNKEDAFLGCAIELKGGKSNISHVAEQLQNGAQIMDRLTGDINLSFHPILVHAGIKTIEVRELDRKKIRYRGKDHRIELIRCGMELLSCKSLASFR</sequence>
<reference evidence="1 2" key="1">
    <citation type="submission" date="2023-07" db="EMBL/GenBank/DDBJ databases">
        <title>Sequencing the genomes of 1000 actinobacteria strains.</title>
        <authorList>
            <person name="Klenk H.-P."/>
        </authorList>
    </citation>
    <scope>NUCLEOTIDE SEQUENCE [LARGE SCALE GENOMIC DNA]</scope>
    <source>
        <strain evidence="1 2">DSM 46740</strain>
    </source>
</reference>
<keyword evidence="2" id="KW-1185">Reference proteome</keyword>
<name>A0ABT9QNH7_9ACTN</name>
<evidence type="ECO:0000313" key="2">
    <source>
        <dbReference type="Proteomes" id="UP001225356"/>
    </source>
</evidence>
<comment type="caution">
    <text evidence="1">The sequence shown here is derived from an EMBL/GenBank/DDBJ whole genome shotgun (WGS) entry which is preliminary data.</text>
</comment>
<organism evidence="1 2">
    <name type="scientific">Streptosporangium lutulentum</name>
    <dbReference type="NCBI Taxonomy" id="1461250"/>
    <lineage>
        <taxon>Bacteria</taxon>
        <taxon>Bacillati</taxon>
        <taxon>Actinomycetota</taxon>
        <taxon>Actinomycetes</taxon>
        <taxon>Streptosporangiales</taxon>
        <taxon>Streptosporangiaceae</taxon>
        <taxon>Streptosporangium</taxon>
    </lineage>
</organism>
<proteinExistence type="predicted"/>
<dbReference type="Proteomes" id="UP001225356">
    <property type="component" value="Unassembled WGS sequence"/>
</dbReference>